<dbReference type="Proteomes" id="UP001341840">
    <property type="component" value="Unassembled WGS sequence"/>
</dbReference>
<dbReference type="PANTHER" id="PTHR31286">
    <property type="entry name" value="GLYCINE-RICH CELL WALL STRUCTURAL PROTEIN 1.8-LIKE"/>
    <property type="match status" value="1"/>
</dbReference>
<keyword evidence="2" id="KW-1185">Reference proteome</keyword>
<name>A0ABU6RF20_9FABA</name>
<comment type="caution">
    <text evidence="1">The sequence shown here is derived from an EMBL/GenBank/DDBJ whole genome shotgun (WGS) entry which is preliminary data.</text>
</comment>
<reference evidence="1 2" key="1">
    <citation type="journal article" date="2023" name="Plants (Basel)">
        <title>Bridging the Gap: Combining Genomics and Transcriptomics Approaches to Understand Stylosanthes scabra, an Orphan Legume from the Brazilian Caatinga.</title>
        <authorList>
            <person name="Ferreira-Neto J.R.C."/>
            <person name="da Silva M.D."/>
            <person name="Binneck E."/>
            <person name="de Melo N.F."/>
            <person name="da Silva R.H."/>
            <person name="de Melo A.L.T.M."/>
            <person name="Pandolfi V."/>
            <person name="Bustamante F.O."/>
            <person name="Brasileiro-Vidal A.C."/>
            <person name="Benko-Iseppon A.M."/>
        </authorList>
    </citation>
    <scope>NUCLEOTIDE SEQUENCE [LARGE SCALE GENOMIC DNA]</scope>
    <source>
        <tissue evidence="1">Leaves</tissue>
    </source>
</reference>
<gene>
    <name evidence="1" type="ORF">PIB30_041476</name>
</gene>
<dbReference type="PANTHER" id="PTHR31286:SF167">
    <property type="entry name" value="OS09G0268800 PROTEIN"/>
    <property type="match status" value="1"/>
</dbReference>
<protein>
    <recommendedName>
        <fullName evidence="3">DUF4283 domain-containing protein</fullName>
    </recommendedName>
</protein>
<evidence type="ECO:0000313" key="2">
    <source>
        <dbReference type="Proteomes" id="UP001341840"/>
    </source>
</evidence>
<proteinExistence type="predicted"/>
<dbReference type="EMBL" id="JASCZI010030438">
    <property type="protein sequence ID" value="MED6122623.1"/>
    <property type="molecule type" value="Genomic_DNA"/>
</dbReference>
<evidence type="ECO:0000313" key="1">
    <source>
        <dbReference type="EMBL" id="MED6122623.1"/>
    </source>
</evidence>
<organism evidence="1 2">
    <name type="scientific">Stylosanthes scabra</name>
    <dbReference type="NCBI Taxonomy" id="79078"/>
    <lineage>
        <taxon>Eukaryota</taxon>
        <taxon>Viridiplantae</taxon>
        <taxon>Streptophyta</taxon>
        <taxon>Embryophyta</taxon>
        <taxon>Tracheophyta</taxon>
        <taxon>Spermatophyta</taxon>
        <taxon>Magnoliopsida</taxon>
        <taxon>eudicotyledons</taxon>
        <taxon>Gunneridae</taxon>
        <taxon>Pentapetalae</taxon>
        <taxon>rosids</taxon>
        <taxon>fabids</taxon>
        <taxon>Fabales</taxon>
        <taxon>Fabaceae</taxon>
        <taxon>Papilionoideae</taxon>
        <taxon>50 kb inversion clade</taxon>
        <taxon>dalbergioids sensu lato</taxon>
        <taxon>Dalbergieae</taxon>
        <taxon>Pterocarpus clade</taxon>
        <taxon>Stylosanthes</taxon>
    </lineage>
</organism>
<evidence type="ECO:0008006" key="3">
    <source>
        <dbReference type="Google" id="ProtNLM"/>
    </source>
</evidence>
<accession>A0ABU6RF20</accession>
<dbReference type="InterPro" id="IPR040256">
    <property type="entry name" value="At4g02000-like"/>
</dbReference>
<sequence>MSSHLMFQTRFLPKVSPTIFAPHGDPTEMKFKTIKEALMGIWGRPKGVLISYVGVNEVLISFQNSNKVFSLWRGSPRNIGGCLVNMHPWTGRKSAMEVEHKYLEVWIQIHGVPLDFMNWRTVETVGSRLGRVLEMENTYKDKILQRTVLRVKVQLDVNKPLRTSC</sequence>